<dbReference type="CDD" id="cd06225">
    <property type="entry name" value="HAMP"/>
    <property type="match status" value="1"/>
</dbReference>
<dbReference type="AlphaFoldDB" id="A0AAI9G706"/>
<reference evidence="9" key="1">
    <citation type="submission" date="2023-10" db="EMBL/GenBank/DDBJ databases">
        <authorList>
            <consortium name="PulseNet: The National Subtyping Network for Foodborne Disease Surveillance"/>
        </authorList>
    </citation>
    <scope>NUCLEOTIDE SEQUENCE</scope>
    <source>
        <strain evidence="9">PNUSAV004886</strain>
    </source>
</reference>
<feature type="coiled-coil region" evidence="5">
    <location>
        <begin position="339"/>
        <end position="366"/>
    </location>
</feature>
<dbReference type="PROSITE" id="PS50885">
    <property type="entry name" value="HAMP"/>
    <property type="match status" value="1"/>
</dbReference>
<dbReference type="SMART" id="SM00304">
    <property type="entry name" value="HAMP"/>
    <property type="match status" value="1"/>
</dbReference>
<feature type="domain" description="HAMP" evidence="8">
    <location>
        <begin position="211"/>
        <end position="263"/>
    </location>
</feature>
<gene>
    <name evidence="9" type="ORF">RZY48_000458</name>
</gene>
<dbReference type="Gene3D" id="6.10.340.10">
    <property type="match status" value="1"/>
</dbReference>
<dbReference type="GO" id="GO:0007165">
    <property type="term" value="P:signal transduction"/>
    <property type="evidence" value="ECO:0007669"/>
    <property type="project" value="UniProtKB-KW"/>
</dbReference>
<dbReference type="PANTHER" id="PTHR32089:SF120">
    <property type="entry name" value="METHYL-ACCEPTING CHEMOTAXIS PROTEIN TLPQ"/>
    <property type="match status" value="1"/>
</dbReference>
<evidence type="ECO:0000256" key="6">
    <source>
        <dbReference type="SAM" id="Phobius"/>
    </source>
</evidence>
<dbReference type="InterPro" id="IPR024478">
    <property type="entry name" value="HlyB_4HB_MCP"/>
</dbReference>
<dbReference type="InterPro" id="IPR004090">
    <property type="entry name" value="Chemotax_Me-accpt_rcpt"/>
</dbReference>
<dbReference type="SMART" id="SM00283">
    <property type="entry name" value="MA"/>
    <property type="match status" value="1"/>
</dbReference>
<evidence type="ECO:0000313" key="9">
    <source>
        <dbReference type="EMBL" id="ELN6931088.1"/>
    </source>
</evidence>
<dbReference type="FunFam" id="1.10.287.950:FF:000001">
    <property type="entry name" value="Methyl-accepting chemotaxis sensory transducer"/>
    <property type="match status" value="1"/>
</dbReference>
<dbReference type="InterPro" id="IPR003660">
    <property type="entry name" value="HAMP_dom"/>
</dbReference>
<organism evidence="9 10">
    <name type="scientific">Vibrio navarrensis</name>
    <dbReference type="NCBI Taxonomy" id="29495"/>
    <lineage>
        <taxon>Bacteria</taxon>
        <taxon>Pseudomonadati</taxon>
        <taxon>Pseudomonadota</taxon>
        <taxon>Gammaproteobacteria</taxon>
        <taxon>Vibrionales</taxon>
        <taxon>Vibrionaceae</taxon>
        <taxon>Vibrio</taxon>
    </lineage>
</organism>
<keyword evidence="5" id="KW-0175">Coiled coil</keyword>
<sequence>MIRNIRIASRTIISFGFLSCICLLLGLYSIAQLSKLNDTTDVLTLQRMPAIVAAEKMRRMVLLSQISVTELSDAKSIEQQQNIKNTINALTREYDKNEADLNLLIKSQTAQAIFRDVRESHDKFIASLPRLFELTRNGEIDASLVYRDSTVKQNSLELRKLLDQLVDFQQSEAIKSNDAATASYKSSRLSLIIGLALTLSLVGFMAYFYSRSLIGPLRNSVQIAQRIANGDLTNVIADNHKDEAADMLRALNDMQTQLSATITKISESSHQLATTSEELSSVTVHSSEVLSQQHDKLNLAATAVSQLTSAIEEVARTANKTSDNAEIVDEKTQQGKVKVDQTIETVQSLQKEIQESEKNVLSLAEKVKSIVSVLTVIQGIAEQTNLLALNAAIEAARAGENGRGFAVVADEVRALAHRTQSSTKEIEEMISSVRQETEQTVTKMTQSSRLASTTLSIANDAGATFQEISMLISQINDQNAAVATATEEQATVAKDVDSNLLNIRDLSIQTQTGADQTSSSSSELARLAEHLNELVLKFKV</sequence>
<dbReference type="InterPro" id="IPR004089">
    <property type="entry name" value="MCPsignal_dom"/>
</dbReference>
<dbReference type="GO" id="GO:0004888">
    <property type="term" value="F:transmembrane signaling receptor activity"/>
    <property type="evidence" value="ECO:0007669"/>
    <property type="project" value="InterPro"/>
</dbReference>
<keyword evidence="6" id="KW-0812">Transmembrane</keyword>
<keyword evidence="6" id="KW-1133">Transmembrane helix</keyword>
<accession>A0AAI9G706</accession>
<dbReference type="InterPro" id="IPR047347">
    <property type="entry name" value="YvaQ-like_sensor"/>
</dbReference>
<comment type="similarity">
    <text evidence="3">Belongs to the methyl-accepting chemotaxis (MCP) protein family.</text>
</comment>
<comment type="subcellular location">
    <subcellularLocation>
        <location evidence="1">Membrane</location>
    </subcellularLocation>
</comment>
<keyword evidence="6" id="KW-0472">Membrane</keyword>
<dbReference type="PROSITE" id="PS50111">
    <property type="entry name" value="CHEMOTAXIS_TRANSDUC_2"/>
    <property type="match status" value="1"/>
</dbReference>
<dbReference type="CDD" id="cd19411">
    <property type="entry name" value="MCP2201-like_sensor"/>
    <property type="match status" value="1"/>
</dbReference>
<dbReference type="Gene3D" id="1.10.287.950">
    <property type="entry name" value="Methyl-accepting chemotaxis protein"/>
    <property type="match status" value="1"/>
</dbReference>
<evidence type="ECO:0000256" key="3">
    <source>
        <dbReference type="ARBA" id="ARBA00029447"/>
    </source>
</evidence>
<dbReference type="PRINTS" id="PR00260">
    <property type="entry name" value="CHEMTRNSDUCR"/>
</dbReference>
<comment type="caution">
    <text evidence="9">The sequence shown here is derived from an EMBL/GenBank/DDBJ whole genome shotgun (WGS) entry which is preliminary data.</text>
</comment>
<dbReference type="Pfam" id="PF00672">
    <property type="entry name" value="HAMP"/>
    <property type="match status" value="1"/>
</dbReference>
<dbReference type="RefSeq" id="WP_158135258.1">
    <property type="nucleotide sequence ID" value="NZ_CP046792.1"/>
</dbReference>
<feature type="transmembrane region" description="Helical" evidence="6">
    <location>
        <begin position="12"/>
        <end position="31"/>
    </location>
</feature>
<dbReference type="SUPFAM" id="SSF58104">
    <property type="entry name" value="Methyl-accepting chemotaxis protein (MCP) signaling domain"/>
    <property type="match status" value="1"/>
</dbReference>
<evidence type="ECO:0000313" key="10">
    <source>
        <dbReference type="Proteomes" id="UP001253463"/>
    </source>
</evidence>
<name>A0AAI9G706_9VIBR</name>
<dbReference type="GO" id="GO:0016020">
    <property type="term" value="C:membrane"/>
    <property type="evidence" value="ECO:0007669"/>
    <property type="project" value="UniProtKB-SubCell"/>
</dbReference>
<protein>
    <submittedName>
        <fullName evidence="9">Methyl-accepting chemotaxis protein</fullName>
    </submittedName>
</protein>
<evidence type="ECO:0000256" key="1">
    <source>
        <dbReference type="ARBA" id="ARBA00004370"/>
    </source>
</evidence>
<dbReference type="Proteomes" id="UP001253463">
    <property type="component" value="Unassembled WGS sequence"/>
</dbReference>
<evidence type="ECO:0000259" key="7">
    <source>
        <dbReference type="PROSITE" id="PS50111"/>
    </source>
</evidence>
<dbReference type="CDD" id="cd11386">
    <property type="entry name" value="MCP_signal"/>
    <property type="match status" value="1"/>
</dbReference>
<evidence type="ECO:0000256" key="5">
    <source>
        <dbReference type="SAM" id="Coils"/>
    </source>
</evidence>
<evidence type="ECO:0000256" key="4">
    <source>
        <dbReference type="PROSITE-ProRule" id="PRU00284"/>
    </source>
</evidence>
<dbReference type="Pfam" id="PF00015">
    <property type="entry name" value="MCPsignal"/>
    <property type="match status" value="1"/>
</dbReference>
<evidence type="ECO:0000256" key="2">
    <source>
        <dbReference type="ARBA" id="ARBA00023224"/>
    </source>
</evidence>
<evidence type="ECO:0000259" key="8">
    <source>
        <dbReference type="PROSITE" id="PS50885"/>
    </source>
</evidence>
<dbReference type="PANTHER" id="PTHR32089">
    <property type="entry name" value="METHYL-ACCEPTING CHEMOTAXIS PROTEIN MCPB"/>
    <property type="match status" value="1"/>
</dbReference>
<feature type="domain" description="Methyl-accepting transducer" evidence="7">
    <location>
        <begin position="268"/>
        <end position="504"/>
    </location>
</feature>
<proteinExistence type="inferred from homology"/>
<keyword evidence="2 4" id="KW-0807">Transducer</keyword>
<dbReference type="GO" id="GO:0006935">
    <property type="term" value="P:chemotaxis"/>
    <property type="evidence" value="ECO:0007669"/>
    <property type="project" value="InterPro"/>
</dbReference>
<dbReference type="Pfam" id="PF12729">
    <property type="entry name" value="4HB_MCP_1"/>
    <property type="match status" value="1"/>
</dbReference>
<dbReference type="EMBL" id="ABNSCA010000001">
    <property type="protein sequence ID" value="ELN6931088.1"/>
    <property type="molecule type" value="Genomic_DNA"/>
</dbReference>